<dbReference type="EMBL" id="JAUSUQ010000005">
    <property type="protein sequence ID" value="MDQ0338953.1"/>
    <property type="molecule type" value="Genomic_DNA"/>
</dbReference>
<organism evidence="2 3">
    <name type="scientific">Caldalkalibacillus uzonensis</name>
    <dbReference type="NCBI Taxonomy" id="353224"/>
    <lineage>
        <taxon>Bacteria</taxon>
        <taxon>Bacillati</taxon>
        <taxon>Bacillota</taxon>
        <taxon>Bacilli</taxon>
        <taxon>Bacillales</taxon>
        <taxon>Bacillaceae</taxon>
        <taxon>Caldalkalibacillus</taxon>
    </lineage>
</organism>
<dbReference type="Proteomes" id="UP001232445">
    <property type="component" value="Unassembled WGS sequence"/>
</dbReference>
<name>A0ABU0CRA1_9BACI</name>
<dbReference type="Pfam" id="PF10676">
    <property type="entry name" value="gerPA"/>
    <property type="match status" value="1"/>
</dbReference>
<sequence>MPKKVIRVIPVTHINNIFGIRINNISSNGSVNFGNVIHKGHSANSKSVGGQTVIGDAVNGPATNFDKNLVKDPDLIDQPQKQL</sequence>
<keyword evidence="3" id="KW-1185">Reference proteome</keyword>
<gene>
    <name evidence="2" type="ORF">J2S00_001739</name>
</gene>
<dbReference type="InterPro" id="IPR019618">
    <property type="entry name" value="Spore_germination_GerPA"/>
</dbReference>
<evidence type="ECO:0000256" key="1">
    <source>
        <dbReference type="SAM" id="MobiDB-lite"/>
    </source>
</evidence>
<protein>
    <recommendedName>
        <fullName evidence="4">Spore germination protein</fullName>
    </recommendedName>
</protein>
<comment type="caution">
    <text evidence="2">The sequence shown here is derived from an EMBL/GenBank/DDBJ whole genome shotgun (WGS) entry which is preliminary data.</text>
</comment>
<evidence type="ECO:0008006" key="4">
    <source>
        <dbReference type="Google" id="ProtNLM"/>
    </source>
</evidence>
<feature type="region of interest" description="Disordered" evidence="1">
    <location>
        <begin position="64"/>
        <end position="83"/>
    </location>
</feature>
<evidence type="ECO:0000313" key="3">
    <source>
        <dbReference type="Proteomes" id="UP001232445"/>
    </source>
</evidence>
<evidence type="ECO:0000313" key="2">
    <source>
        <dbReference type="EMBL" id="MDQ0338953.1"/>
    </source>
</evidence>
<accession>A0ABU0CRA1</accession>
<reference evidence="2 3" key="1">
    <citation type="submission" date="2023-07" db="EMBL/GenBank/DDBJ databases">
        <title>Genomic Encyclopedia of Type Strains, Phase IV (KMG-IV): sequencing the most valuable type-strain genomes for metagenomic binning, comparative biology and taxonomic classification.</title>
        <authorList>
            <person name="Goeker M."/>
        </authorList>
    </citation>
    <scope>NUCLEOTIDE SEQUENCE [LARGE SCALE GENOMIC DNA]</scope>
    <source>
        <strain evidence="2 3">DSM 17740</strain>
    </source>
</reference>
<dbReference type="RefSeq" id="WP_307338144.1">
    <property type="nucleotide sequence ID" value="NZ_JAUSUQ010000005.1"/>
</dbReference>
<proteinExistence type="predicted"/>